<keyword evidence="2" id="KW-0949">S-adenosyl-L-methionine</keyword>
<dbReference type="EMBL" id="JBAKFJ010000001">
    <property type="protein sequence ID" value="MEX0386381.1"/>
    <property type="molecule type" value="Genomic_DNA"/>
</dbReference>
<keyword evidence="4" id="KW-0408">Iron</keyword>
<dbReference type="InterPro" id="IPR050377">
    <property type="entry name" value="Radical_SAM_PqqE_MftC-like"/>
</dbReference>
<evidence type="ECO:0000256" key="1">
    <source>
        <dbReference type="ARBA" id="ARBA00001966"/>
    </source>
</evidence>
<keyword evidence="5" id="KW-0411">Iron-sulfur</keyword>
<dbReference type="SFLD" id="SFLDG01067">
    <property type="entry name" value="SPASM/twitch_domain_containing"/>
    <property type="match status" value="1"/>
</dbReference>
<gene>
    <name evidence="7" type="ORF">V6X64_05135</name>
</gene>
<comment type="cofactor">
    <cofactor evidence="1">
        <name>[4Fe-4S] cluster</name>
        <dbReference type="ChEBI" id="CHEBI:49883"/>
    </cofactor>
</comment>
<feature type="domain" description="Radical SAM core" evidence="6">
    <location>
        <begin position="52"/>
        <end position="198"/>
    </location>
</feature>
<dbReference type="CDD" id="cd01335">
    <property type="entry name" value="Radical_SAM"/>
    <property type="match status" value="1"/>
</dbReference>
<keyword evidence="3" id="KW-0479">Metal-binding</keyword>
<accession>A0ABV3S8C0</accession>
<proteinExistence type="predicted"/>
<dbReference type="Gene3D" id="3.20.20.70">
    <property type="entry name" value="Aldolase class I"/>
    <property type="match status" value="1"/>
</dbReference>
<keyword evidence="8" id="KW-1185">Reference proteome</keyword>
<comment type="caution">
    <text evidence="7">The sequence shown here is derived from an EMBL/GenBank/DDBJ whole genome shotgun (WGS) entry which is preliminary data.</text>
</comment>
<evidence type="ECO:0000313" key="8">
    <source>
        <dbReference type="Proteomes" id="UP001556653"/>
    </source>
</evidence>
<evidence type="ECO:0000256" key="5">
    <source>
        <dbReference type="ARBA" id="ARBA00023014"/>
    </source>
</evidence>
<dbReference type="PANTHER" id="PTHR11228">
    <property type="entry name" value="RADICAL SAM DOMAIN PROTEIN"/>
    <property type="match status" value="1"/>
</dbReference>
<dbReference type="Pfam" id="PF04055">
    <property type="entry name" value="Radical_SAM"/>
    <property type="match status" value="1"/>
</dbReference>
<protein>
    <submittedName>
        <fullName evidence="7">Radical SAM protein</fullName>
    </submittedName>
</protein>
<evidence type="ECO:0000256" key="2">
    <source>
        <dbReference type="ARBA" id="ARBA00022691"/>
    </source>
</evidence>
<dbReference type="PANTHER" id="PTHR11228:SF7">
    <property type="entry name" value="PQQA PEPTIDE CYCLASE"/>
    <property type="match status" value="1"/>
</dbReference>
<dbReference type="InterPro" id="IPR013785">
    <property type="entry name" value="Aldolase_TIM"/>
</dbReference>
<dbReference type="SUPFAM" id="SSF102114">
    <property type="entry name" value="Radical SAM enzymes"/>
    <property type="match status" value="1"/>
</dbReference>
<evidence type="ECO:0000259" key="6">
    <source>
        <dbReference type="Pfam" id="PF04055"/>
    </source>
</evidence>
<dbReference type="Proteomes" id="UP001556653">
    <property type="component" value="Unassembled WGS sequence"/>
</dbReference>
<sequence length="330" mass="36698">MKTTNEAIQPMSQPAETQNYFLDPTKFRNPEQTASGETRAHVTLKKLETLWINTGTLCNLTCRNCYIESSPRNDRLEYIRHAEVTAYLDEIAQEGLGTQTIAFTGGEPFLNPDMLAILETTLARGFDVLILTNATRPMLRPRIKRGLLALNEDYGERLTLRVSIDHFDPAWHEHERGAETFEPVIEGLQWLTTNGFNIDIAGRLFAGDDEATMRAGYAALFAARGIQLDAQAPNKLVLFPEMDARLDVPEITTGCWDKLGTHPDAMMCASSRMIVKRKGAEQPSVIACTLLPYDERFELGHRLSDAQQTVALNHPHCAQFCVLGGASCSG</sequence>
<evidence type="ECO:0000313" key="7">
    <source>
        <dbReference type="EMBL" id="MEX0386381.1"/>
    </source>
</evidence>
<name>A0ABV3S8C0_9GAMM</name>
<dbReference type="RefSeq" id="WP_367966854.1">
    <property type="nucleotide sequence ID" value="NZ_JBAKFI010000001.1"/>
</dbReference>
<reference evidence="7 8" key="1">
    <citation type="submission" date="2024-02" db="EMBL/GenBank/DDBJ databases">
        <title>New especies of Spiribacter isolated from saline water.</title>
        <authorList>
            <person name="Leon M.J."/>
            <person name="De La Haba R."/>
            <person name="Sanchez-Porro C."/>
            <person name="Ventosa A."/>
        </authorList>
    </citation>
    <scope>NUCLEOTIDE SEQUENCE [LARGE SCALE GENOMIC DNA]</scope>
    <source>
        <strain evidence="8">ag22IC4-227</strain>
    </source>
</reference>
<dbReference type="InterPro" id="IPR007197">
    <property type="entry name" value="rSAM"/>
</dbReference>
<evidence type="ECO:0000256" key="3">
    <source>
        <dbReference type="ARBA" id="ARBA00022723"/>
    </source>
</evidence>
<organism evidence="7 8">
    <name type="scientific">Spiribacter onubensis</name>
    <dbReference type="NCBI Taxonomy" id="3122420"/>
    <lineage>
        <taxon>Bacteria</taxon>
        <taxon>Pseudomonadati</taxon>
        <taxon>Pseudomonadota</taxon>
        <taxon>Gammaproteobacteria</taxon>
        <taxon>Chromatiales</taxon>
        <taxon>Ectothiorhodospiraceae</taxon>
        <taxon>Spiribacter</taxon>
    </lineage>
</organism>
<evidence type="ECO:0000256" key="4">
    <source>
        <dbReference type="ARBA" id="ARBA00023004"/>
    </source>
</evidence>
<dbReference type="InterPro" id="IPR058240">
    <property type="entry name" value="rSAM_sf"/>
</dbReference>
<dbReference type="SFLD" id="SFLDS00029">
    <property type="entry name" value="Radical_SAM"/>
    <property type="match status" value="1"/>
</dbReference>